<dbReference type="PANTHER" id="PTHR33240:SF15">
    <property type="entry name" value="GAG-PRO-LIKE PROTEIN"/>
    <property type="match status" value="1"/>
</dbReference>
<dbReference type="CDD" id="cd00303">
    <property type="entry name" value="retropepsin_like"/>
    <property type="match status" value="1"/>
</dbReference>
<dbReference type="InterPro" id="IPR021109">
    <property type="entry name" value="Peptidase_aspartic_dom_sf"/>
</dbReference>
<comment type="caution">
    <text evidence="1">The sequence shown here is derived from an EMBL/GenBank/DDBJ whole genome shotgun (WGS) entry which is preliminary data.</text>
</comment>
<gene>
    <name evidence="1" type="ORF">RGQ29_000112</name>
</gene>
<name>A0AAN7GBT1_QUERU</name>
<dbReference type="AlphaFoldDB" id="A0AAN7GBT1"/>
<evidence type="ECO:0000313" key="2">
    <source>
        <dbReference type="Proteomes" id="UP001324115"/>
    </source>
</evidence>
<evidence type="ECO:0000313" key="1">
    <source>
        <dbReference type="EMBL" id="KAK4605674.1"/>
    </source>
</evidence>
<reference evidence="1 2" key="1">
    <citation type="journal article" date="2023" name="G3 (Bethesda)">
        <title>A haplotype-resolved chromosome-scale genome for Quercus rubra L. provides insights into the genetics of adaptive traits for red oak species.</title>
        <authorList>
            <person name="Kapoor B."/>
            <person name="Jenkins J."/>
            <person name="Schmutz J."/>
            <person name="Zhebentyayeva T."/>
            <person name="Kuelheim C."/>
            <person name="Coggeshall M."/>
            <person name="Heim C."/>
            <person name="Lasky J.R."/>
            <person name="Leites L."/>
            <person name="Islam-Faridi N."/>
            <person name="Romero-Severson J."/>
            <person name="DeLeo V.L."/>
            <person name="Lucas S.M."/>
            <person name="Lazic D."/>
            <person name="Gailing O."/>
            <person name="Carlson J."/>
            <person name="Staton M."/>
        </authorList>
    </citation>
    <scope>NUCLEOTIDE SEQUENCE [LARGE SCALE GENOMIC DNA]</scope>
    <source>
        <strain evidence="1">Pseudo-F2</strain>
    </source>
</reference>
<dbReference type="SUPFAM" id="SSF50630">
    <property type="entry name" value="Acid proteases"/>
    <property type="match status" value="1"/>
</dbReference>
<sequence length="111" mass="12446">MIVSRVLIDNGSTLNVCPMSTIEHLNVDTSLIRPTTMIIRAFDGTLRKVQGEIELAIGIGPRSFMVNFQVIKVDSPYNMLLGRPWLHAVGVVASTLHRRLKFPFEDQLITL</sequence>
<organism evidence="1 2">
    <name type="scientific">Quercus rubra</name>
    <name type="common">Northern red oak</name>
    <name type="synonym">Quercus borealis</name>
    <dbReference type="NCBI Taxonomy" id="3512"/>
    <lineage>
        <taxon>Eukaryota</taxon>
        <taxon>Viridiplantae</taxon>
        <taxon>Streptophyta</taxon>
        <taxon>Embryophyta</taxon>
        <taxon>Tracheophyta</taxon>
        <taxon>Spermatophyta</taxon>
        <taxon>Magnoliopsida</taxon>
        <taxon>eudicotyledons</taxon>
        <taxon>Gunneridae</taxon>
        <taxon>Pentapetalae</taxon>
        <taxon>rosids</taxon>
        <taxon>fabids</taxon>
        <taxon>Fagales</taxon>
        <taxon>Fagaceae</taxon>
        <taxon>Quercus</taxon>
    </lineage>
</organism>
<dbReference type="PANTHER" id="PTHR33240">
    <property type="entry name" value="OS08G0508500 PROTEIN"/>
    <property type="match status" value="1"/>
</dbReference>
<keyword evidence="2" id="KW-1185">Reference proteome</keyword>
<proteinExistence type="predicted"/>
<dbReference type="Proteomes" id="UP001324115">
    <property type="component" value="Unassembled WGS sequence"/>
</dbReference>
<protein>
    <submittedName>
        <fullName evidence="1">Uncharacterized protein</fullName>
    </submittedName>
</protein>
<dbReference type="EMBL" id="JAXUIC010000001">
    <property type="protein sequence ID" value="KAK4605674.1"/>
    <property type="molecule type" value="Genomic_DNA"/>
</dbReference>
<dbReference type="Gene3D" id="2.40.70.10">
    <property type="entry name" value="Acid Proteases"/>
    <property type="match status" value="1"/>
</dbReference>
<accession>A0AAN7GBT1</accession>